<evidence type="ECO:0000256" key="1">
    <source>
        <dbReference type="SAM" id="MobiDB-lite"/>
    </source>
</evidence>
<feature type="compositionally biased region" description="Polar residues" evidence="1">
    <location>
        <begin position="1"/>
        <end position="10"/>
    </location>
</feature>
<protein>
    <submittedName>
        <fullName evidence="2">Uncharacterized protein</fullName>
    </submittedName>
</protein>
<feature type="region of interest" description="Disordered" evidence="1">
    <location>
        <begin position="102"/>
        <end position="139"/>
    </location>
</feature>
<evidence type="ECO:0000313" key="3">
    <source>
        <dbReference type="Proteomes" id="UP001066276"/>
    </source>
</evidence>
<dbReference type="Proteomes" id="UP001066276">
    <property type="component" value="Chromosome 12"/>
</dbReference>
<feature type="region of interest" description="Disordered" evidence="1">
    <location>
        <begin position="1"/>
        <end position="30"/>
    </location>
</feature>
<keyword evidence="3" id="KW-1185">Reference proteome</keyword>
<comment type="caution">
    <text evidence="2">The sequence shown here is derived from an EMBL/GenBank/DDBJ whole genome shotgun (WGS) entry which is preliminary data.</text>
</comment>
<dbReference type="AlphaFoldDB" id="A0AAV7KSS9"/>
<gene>
    <name evidence="2" type="ORF">NDU88_001932</name>
</gene>
<sequence>MLTSNPSSDYLNEISPNVDDTDPLGYPVGRVNIPTLTLTGALARQEFARLASEQDEEPKSDSSLLNPRVMPYGLEAAGREERSPKSKTVSYFATRHLAFNPAQMGKRKMTETLPGKKKKSSKITPGETDERPPANTMLEDTDSLIEEVESLFGVLKLL</sequence>
<organism evidence="2 3">
    <name type="scientific">Pleurodeles waltl</name>
    <name type="common">Iberian ribbed newt</name>
    <dbReference type="NCBI Taxonomy" id="8319"/>
    <lineage>
        <taxon>Eukaryota</taxon>
        <taxon>Metazoa</taxon>
        <taxon>Chordata</taxon>
        <taxon>Craniata</taxon>
        <taxon>Vertebrata</taxon>
        <taxon>Euteleostomi</taxon>
        <taxon>Amphibia</taxon>
        <taxon>Batrachia</taxon>
        <taxon>Caudata</taxon>
        <taxon>Salamandroidea</taxon>
        <taxon>Salamandridae</taxon>
        <taxon>Pleurodelinae</taxon>
        <taxon>Pleurodeles</taxon>
    </lineage>
</organism>
<proteinExistence type="predicted"/>
<evidence type="ECO:0000313" key="2">
    <source>
        <dbReference type="EMBL" id="KAJ1081757.1"/>
    </source>
</evidence>
<feature type="region of interest" description="Disordered" evidence="1">
    <location>
        <begin position="49"/>
        <end position="87"/>
    </location>
</feature>
<name>A0AAV7KSS9_PLEWA</name>
<accession>A0AAV7KSS9</accession>
<reference evidence="2" key="1">
    <citation type="journal article" date="2022" name="bioRxiv">
        <title>Sequencing and chromosome-scale assembly of the giantPleurodeles waltlgenome.</title>
        <authorList>
            <person name="Brown T."/>
            <person name="Elewa A."/>
            <person name="Iarovenko S."/>
            <person name="Subramanian E."/>
            <person name="Araus A.J."/>
            <person name="Petzold A."/>
            <person name="Susuki M."/>
            <person name="Suzuki K.-i.T."/>
            <person name="Hayashi T."/>
            <person name="Toyoda A."/>
            <person name="Oliveira C."/>
            <person name="Osipova E."/>
            <person name="Leigh N.D."/>
            <person name="Simon A."/>
            <person name="Yun M.H."/>
        </authorList>
    </citation>
    <scope>NUCLEOTIDE SEQUENCE</scope>
    <source>
        <strain evidence="2">20211129_DDA</strain>
        <tissue evidence="2">Liver</tissue>
    </source>
</reference>
<dbReference type="EMBL" id="JANPWB010000016">
    <property type="protein sequence ID" value="KAJ1081757.1"/>
    <property type="molecule type" value="Genomic_DNA"/>
</dbReference>